<comment type="subunit">
    <text evidence="15">Forms homodimers on EPO stimulation. The tyrosine-phosphorylated form interacts with several SH2 domain-containing proteins including LYN, the adapter protein SH2B2, PTPN6, PTPN11, JAK2, PI3 kinases, STAT5A/B, SOCS3, CRKL. Interacts with INPP5D/SHIP1. SH2B2 binding inhibits the JAK-STAT signaling. Interacts with RHEX; this interaction occurs in a erythropoietin (EPO)-dependent manner. Interacts with ATXN2L.</text>
</comment>
<dbReference type="Gene3D" id="2.60.40.10">
    <property type="entry name" value="Immunoglobulins"/>
    <property type="match status" value="2"/>
</dbReference>
<evidence type="ECO:0000256" key="16">
    <source>
        <dbReference type="PIRSR" id="PIRSR001959-1"/>
    </source>
</evidence>
<evidence type="ECO:0000256" key="12">
    <source>
        <dbReference type="ARBA" id="ARBA00023170"/>
    </source>
</evidence>
<evidence type="ECO:0000256" key="8">
    <source>
        <dbReference type="ARBA" id="ARBA00022843"/>
    </source>
</evidence>
<feature type="signal peptide" evidence="20">
    <location>
        <begin position="1"/>
        <end position="24"/>
    </location>
</feature>
<evidence type="ECO:0000256" key="6">
    <source>
        <dbReference type="ARBA" id="ARBA00022692"/>
    </source>
</evidence>
<keyword evidence="12" id="KW-0675">Receptor</keyword>
<evidence type="ECO:0000256" key="15">
    <source>
        <dbReference type="ARBA" id="ARBA00046789"/>
    </source>
</evidence>
<dbReference type="SUPFAM" id="SSF49265">
    <property type="entry name" value="Fibronectin type III"/>
    <property type="match status" value="2"/>
</dbReference>
<feature type="disulfide bond" evidence="17">
    <location>
        <begin position="52"/>
        <end position="62"/>
    </location>
</feature>
<evidence type="ECO:0000256" key="1">
    <source>
        <dbReference type="ARBA" id="ARBA00004251"/>
    </source>
</evidence>
<dbReference type="GO" id="GO:0016607">
    <property type="term" value="C:nuclear speck"/>
    <property type="evidence" value="ECO:0007669"/>
    <property type="project" value="Ensembl"/>
</dbReference>
<sequence length="540" mass="57703">MDHLGAPLWSLIGLLCLLLSGAACAPPPNSLDPKFESKAALLAARGPQELLCFTERLEDLVCFWEEAASSGVTSSNYSFSYQFEGEPPKPCPLRQAPTAQGAVRFWCSLPTADTSSFVPLELRVMNVSSGSPRYHRVIHINEVVFLDAPVGLQAQVAEERGQVILRWLPPPGAPMRSHIRYEVDVSTGSSPGGAQRVQILEGRTECTLSNLRGSTRYTFAVRAHMAEPSFGGFWSVWSKPVSLQTASHLDPLILTLSLILVLILLLLTVLALLSHRRTLKQKIWPGIPSPESEFEGLFTTHKGNFQVGGLAVPWGVGTVSLLAVEAQSCEQAGAVSPALAVTARWLSVGEPLHPLSRGPPCPPGSPLRALLGADQAVEPGAEDKGPLLQLAGREPAQDSYLVPDKWLLPRSPQGDEPPGCRGCSDIVGALDEGSEASCSSTSALKPEPEEALATSFEYTILDAGSQLLHPRALCPEPPPTPPHLKYLYLVVSDSGISTDYSSGGSQETQGGSCDDTYSNSYENSLVPSPEPLTPSYVACS</sequence>
<dbReference type="Bgee" id="ENSCPOG00000004895">
    <property type="expression patterns" value="Expressed in adult mammalian kidney and 4 other cell types or tissues"/>
</dbReference>
<feature type="site" description="Required for STAT1/STAT3 activation" evidence="16">
    <location>
        <position position="488"/>
    </location>
</feature>
<evidence type="ECO:0000256" key="4">
    <source>
        <dbReference type="ARBA" id="ARBA00022475"/>
    </source>
</evidence>
<keyword evidence="6 19" id="KW-0812">Transmembrane</keyword>
<comment type="function">
    <text evidence="14">Receptor for erythropoietin, which mediates erythropoietin-induced erythroblast proliferation and differentiation. Upon EPO stimulation, EPOR dimerizes triggering the JAK2/STAT5 signaling cascade. In some cell types, can also activate STAT1 and STAT3. May also activate the LYN tyrosine kinase.</text>
</comment>
<dbReference type="InParanoid" id="H0V474"/>
<feature type="domain" description="Fibronectin type-III" evidence="21">
    <location>
        <begin position="148"/>
        <end position="248"/>
    </location>
</feature>
<keyword evidence="11 17" id="KW-1015">Disulfide bond</keyword>
<comment type="similarity">
    <text evidence="2">Belongs to the type I cytokine receptor family. Type 1 subfamily.</text>
</comment>
<evidence type="ECO:0000256" key="10">
    <source>
        <dbReference type="ARBA" id="ARBA00023136"/>
    </source>
</evidence>
<keyword evidence="9 19" id="KW-1133">Transmembrane helix</keyword>
<dbReference type="FunCoup" id="H0V474">
    <property type="interactions" value="761"/>
</dbReference>
<dbReference type="PANTHER" id="PTHR23037:SF28">
    <property type="entry name" value="ERYTHROPOIETIN RECEPTOR"/>
    <property type="match status" value="1"/>
</dbReference>
<dbReference type="AlphaFoldDB" id="H0V474"/>
<name>H0V474_CAVPO</name>
<evidence type="ECO:0000256" key="9">
    <source>
        <dbReference type="ARBA" id="ARBA00022989"/>
    </source>
</evidence>
<evidence type="ECO:0000313" key="23">
    <source>
        <dbReference type="Proteomes" id="UP000005447"/>
    </source>
</evidence>
<feature type="site" description="Interaction with PTPN6" evidence="16">
    <location>
        <position position="486"/>
    </location>
</feature>
<dbReference type="InterPro" id="IPR003961">
    <property type="entry name" value="FN3_dom"/>
</dbReference>
<evidence type="ECO:0000256" key="19">
    <source>
        <dbReference type="SAM" id="Phobius"/>
    </source>
</evidence>
<keyword evidence="4" id="KW-1003">Cell membrane</keyword>
<gene>
    <name evidence="22" type="primary">EPOR</name>
</gene>
<dbReference type="Proteomes" id="UP000005447">
    <property type="component" value="Unassembled WGS sequence"/>
</dbReference>
<evidence type="ECO:0000256" key="13">
    <source>
        <dbReference type="ARBA" id="ARBA00023180"/>
    </source>
</evidence>
<keyword evidence="8" id="KW-0832">Ubl conjugation</keyword>
<evidence type="ECO:0000256" key="20">
    <source>
        <dbReference type="SAM" id="SignalP"/>
    </source>
</evidence>
<evidence type="ECO:0000256" key="14">
    <source>
        <dbReference type="ARBA" id="ARBA00045148"/>
    </source>
</evidence>
<dbReference type="GO" id="GO:0043161">
    <property type="term" value="P:proteasome-mediated ubiquitin-dependent protein catabolic process"/>
    <property type="evidence" value="ECO:0007669"/>
    <property type="project" value="Ensembl"/>
</dbReference>
<dbReference type="VEuPathDB" id="HostDB:ENSCPOG00000004895"/>
<evidence type="ECO:0000256" key="11">
    <source>
        <dbReference type="ARBA" id="ARBA00023157"/>
    </source>
</evidence>
<dbReference type="GeneTree" id="ENSGT00940000160315"/>
<dbReference type="InterPro" id="IPR009167">
    <property type="entry name" value="Erythropoietin_rcpt"/>
</dbReference>
<feature type="disulfide bond" evidence="17">
    <location>
        <begin position="91"/>
        <end position="107"/>
    </location>
</feature>
<dbReference type="GO" id="GO:0007507">
    <property type="term" value="P:heart development"/>
    <property type="evidence" value="ECO:0007669"/>
    <property type="project" value="Ensembl"/>
</dbReference>
<dbReference type="GO" id="GO:0007420">
    <property type="term" value="P:brain development"/>
    <property type="evidence" value="ECO:0007669"/>
    <property type="project" value="Ensembl"/>
</dbReference>
<keyword evidence="23" id="KW-1185">Reference proteome</keyword>
<dbReference type="STRING" id="10141.ENSCPOP00000004407"/>
<protein>
    <recommendedName>
        <fullName evidence="3">Erythropoietin receptor</fullName>
    </recommendedName>
</protein>
<organism evidence="22 23">
    <name type="scientific">Cavia porcellus</name>
    <name type="common">Guinea pig</name>
    <dbReference type="NCBI Taxonomy" id="10141"/>
    <lineage>
        <taxon>Eukaryota</taxon>
        <taxon>Metazoa</taxon>
        <taxon>Chordata</taxon>
        <taxon>Craniata</taxon>
        <taxon>Vertebrata</taxon>
        <taxon>Euteleostomi</taxon>
        <taxon>Mammalia</taxon>
        <taxon>Eutheria</taxon>
        <taxon>Euarchontoglires</taxon>
        <taxon>Glires</taxon>
        <taxon>Rodentia</taxon>
        <taxon>Hystricomorpha</taxon>
        <taxon>Caviidae</taxon>
        <taxon>Cavia</taxon>
    </lineage>
</organism>
<feature type="site" description="Required for CrkL binding" evidence="16">
    <location>
        <position position="517"/>
    </location>
</feature>
<feature type="site" description="Required for STAT5/PTPN11/SOCS3 binding" evidence="16">
    <location>
        <position position="458"/>
    </location>
</feature>
<feature type="region of interest" description="Disordered" evidence="18">
    <location>
        <begin position="498"/>
        <end position="540"/>
    </location>
</feature>
<feature type="compositionally biased region" description="Polar residues" evidence="18">
    <location>
        <begin position="515"/>
        <end position="526"/>
    </location>
</feature>
<dbReference type="GO" id="GO:0042802">
    <property type="term" value="F:identical protein binding"/>
    <property type="evidence" value="ECO:0007669"/>
    <property type="project" value="Ensembl"/>
</dbReference>
<dbReference type="PIRSF" id="PIRSF001959">
    <property type="entry name" value="EPO_receptor"/>
    <property type="match status" value="1"/>
</dbReference>
<comment type="subcellular location">
    <subcellularLocation>
        <location evidence="1">Cell membrane</location>
        <topology evidence="1">Single-pass type I membrane protein</topology>
    </subcellularLocation>
</comment>
<dbReference type="CDD" id="cd00063">
    <property type="entry name" value="FN3"/>
    <property type="match status" value="1"/>
</dbReference>
<feature type="chain" id="PRO_5013107716" description="Erythropoietin receptor" evidence="20">
    <location>
        <begin position="25"/>
        <end position="540"/>
    </location>
</feature>
<evidence type="ECO:0000256" key="18">
    <source>
        <dbReference type="SAM" id="MobiDB-lite"/>
    </source>
</evidence>
<dbReference type="Pfam" id="PF09067">
    <property type="entry name" value="EpoR_lig-bind"/>
    <property type="match status" value="1"/>
</dbReference>
<evidence type="ECO:0000256" key="5">
    <source>
        <dbReference type="ARBA" id="ARBA00022499"/>
    </source>
</evidence>
<feature type="transmembrane region" description="Helical" evidence="19">
    <location>
        <begin position="252"/>
        <end position="273"/>
    </location>
</feature>
<evidence type="ECO:0000256" key="2">
    <source>
        <dbReference type="ARBA" id="ARBA00007885"/>
    </source>
</evidence>
<reference evidence="23" key="1">
    <citation type="journal article" date="2011" name="Nature">
        <title>A high-resolution map of human evolutionary constraint using 29 mammals.</title>
        <authorList>
            <person name="Lindblad-Toh K."/>
            <person name="Garber M."/>
            <person name="Zuk O."/>
            <person name="Lin M.F."/>
            <person name="Parker B.J."/>
            <person name="Washietl S."/>
            <person name="Kheradpour P."/>
            <person name="Ernst J."/>
            <person name="Jordan G."/>
            <person name="Mauceli E."/>
            <person name="Ward L.D."/>
            <person name="Lowe C.B."/>
            <person name="Holloway A.K."/>
            <person name="Clamp M."/>
            <person name="Gnerre S."/>
            <person name="Alfoldi J."/>
            <person name="Beal K."/>
            <person name="Chang J."/>
            <person name="Clawson H."/>
            <person name="Cuff J."/>
            <person name="Di Palma F."/>
            <person name="Fitzgerald S."/>
            <person name="Flicek P."/>
            <person name="Guttman M."/>
            <person name="Hubisz M.J."/>
            <person name="Jaffe D.B."/>
            <person name="Jungreis I."/>
            <person name="Kent W.J."/>
            <person name="Kostka D."/>
            <person name="Lara M."/>
            <person name="Martins A.L."/>
            <person name="Massingham T."/>
            <person name="Moltke I."/>
            <person name="Raney B.J."/>
            <person name="Rasmussen M.D."/>
            <person name="Robinson J."/>
            <person name="Stark A."/>
            <person name="Vilella A.J."/>
            <person name="Wen J."/>
            <person name="Xie X."/>
            <person name="Zody M.C."/>
            <person name="Baldwin J."/>
            <person name="Bloom T."/>
            <person name="Chin C.W."/>
            <person name="Heiman D."/>
            <person name="Nicol R."/>
            <person name="Nusbaum C."/>
            <person name="Young S."/>
            <person name="Wilkinson J."/>
            <person name="Worley K.C."/>
            <person name="Kovar C.L."/>
            <person name="Muzny D.M."/>
            <person name="Gibbs R.A."/>
            <person name="Cree A."/>
            <person name="Dihn H.H."/>
            <person name="Fowler G."/>
            <person name="Jhangiani S."/>
            <person name="Joshi V."/>
            <person name="Lee S."/>
            <person name="Lewis L.R."/>
            <person name="Nazareth L.V."/>
            <person name="Okwuonu G."/>
            <person name="Santibanez J."/>
            <person name="Warren W.C."/>
            <person name="Mardis E.R."/>
            <person name="Weinstock G.M."/>
            <person name="Wilson R.K."/>
            <person name="Delehaunty K."/>
            <person name="Dooling D."/>
            <person name="Fronik C."/>
            <person name="Fulton L."/>
            <person name="Fulton B."/>
            <person name="Graves T."/>
            <person name="Minx P."/>
            <person name="Sodergren E."/>
            <person name="Birney E."/>
            <person name="Margulies E.H."/>
            <person name="Herrero J."/>
            <person name="Green E.D."/>
            <person name="Haussler D."/>
            <person name="Siepel A."/>
            <person name="Goldman N."/>
            <person name="Pollard K.S."/>
            <person name="Pedersen J.S."/>
            <person name="Lander E.S."/>
            <person name="Kellis M."/>
        </authorList>
    </citation>
    <scope>NUCLEOTIDE SEQUENCE [LARGE SCALE GENOMIC DNA]</scope>
    <source>
        <strain evidence="23">2N</strain>
    </source>
</reference>
<reference evidence="22" key="3">
    <citation type="submission" date="2025-09" db="UniProtKB">
        <authorList>
            <consortium name="Ensembl"/>
        </authorList>
    </citation>
    <scope>IDENTIFICATION</scope>
    <source>
        <strain evidence="22">2N</strain>
    </source>
</reference>
<dbReference type="InterPro" id="IPR015152">
    <property type="entry name" value="Growth/epo_recpt_lig-bind"/>
</dbReference>
<keyword evidence="13" id="KW-0325">Glycoprotein</keyword>
<dbReference type="Ensembl" id="ENSCPOT00000004948.3">
    <property type="protein sequence ID" value="ENSCPOP00000004407.3"/>
    <property type="gene ID" value="ENSCPOG00000004895.4"/>
</dbReference>
<dbReference type="InterPro" id="IPR003528">
    <property type="entry name" value="Long_hematopoietin_rcpt_CS"/>
</dbReference>
<dbReference type="GO" id="GO:0004900">
    <property type="term" value="F:erythropoietin receptor activity"/>
    <property type="evidence" value="ECO:0007669"/>
    <property type="project" value="Ensembl"/>
</dbReference>
<dbReference type="OMA" id="ERCWGTM"/>
<dbReference type="InterPro" id="IPR013783">
    <property type="entry name" value="Ig-like_fold"/>
</dbReference>
<keyword evidence="7 20" id="KW-0732">Signal</keyword>
<evidence type="ECO:0000313" key="22">
    <source>
        <dbReference type="Ensembl" id="ENSCPOP00000004407.3"/>
    </source>
</evidence>
<dbReference type="PROSITE" id="PS01352">
    <property type="entry name" value="HEMATOPO_REC_L_F1"/>
    <property type="match status" value="1"/>
</dbReference>
<reference evidence="22" key="2">
    <citation type="submission" date="2025-08" db="UniProtKB">
        <authorList>
            <consortium name="Ensembl"/>
        </authorList>
    </citation>
    <scope>IDENTIFICATION</scope>
    <source>
        <strain evidence="22">2N</strain>
    </source>
</reference>
<dbReference type="Pfam" id="PF00041">
    <property type="entry name" value="fn3"/>
    <property type="match status" value="1"/>
</dbReference>
<dbReference type="PANTHER" id="PTHR23037">
    <property type="entry name" value="CYTOKINE RECEPTOR"/>
    <property type="match status" value="1"/>
</dbReference>
<dbReference type="HOGENOM" id="CLU_041434_0_0_1"/>
<dbReference type="SMART" id="SM00060">
    <property type="entry name" value="FN3"/>
    <property type="match status" value="1"/>
</dbReference>
<dbReference type="EMBL" id="AAKN02056472">
    <property type="status" value="NOT_ANNOTATED_CDS"/>
    <property type="molecule type" value="Genomic_DNA"/>
</dbReference>
<dbReference type="GO" id="GO:0009897">
    <property type="term" value="C:external side of plasma membrane"/>
    <property type="evidence" value="ECO:0007669"/>
    <property type="project" value="TreeGrafter"/>
</dbReference>
<keyword evidence="5" id="KW-1017">Isopeptide bond</keyword>
<feature type="compositionally biased region" description="Low complexity" evidence="18">
    <location>
        <begin position="501"/>
        <end position="512"/>
    </location>
</feature>
<feature type="site" description="Interaction with APS and STAT5, and" evidence="16">
    <location>
        <position position="400"/>
    </location>
</feature>
<evidence type="ECO:0000259" key="21">
    <source>
        <dbReference type="PROSITE" id="PS50853"/>
    </source>
</evidence>
<dbReference type="InterPro" id="IPR036116">
    <property type="entry name" value="FN3_sf"/>
</dbReference>
<dbReference type="GO" id="GO:0046697">
    <property type="term" value="P:decidualization"/>
    <property type="evidence" value="ECO:0007669"/>
    <property type="project" value="Ensembl"/>
</dbReference>
<feature type="site" description="Required for ligand binding" evidence="16">
    <location>
        <position position="117"/>
    </location>
</feature>
<evidence type="ECO:0000256" key="17">
    <source>
        <dbReference type="PIRSR" id="PIRSR001959-2"/>
    </source>
</evidence>
<evidence type="ECO:0000256" key="7">
    <source>
        <dbReference type="ARBA" id="ARBA00022729"/>
    </source>
</evidence>
<accession>H0V474</accession>
<evidence type="ECO:0000256" key="3">
    <source>
        <dbReference type="ARBA" id="ARBA00018355"/>
    </source>
</evidence>
<dbReference type="PROSITE" id="PS50853">
    <property type="entry name" value="FN3"/>
    <property type="match status" value="1"/>
</dbReference>
<proteinExistence type="inferred from homology"/>
<keyword evidence="10 19" id="KW-0472">Membrane</keyword>